<evidence type="ECO:0000256" key="1">
    <source>
        <dbReference type="ARBA" id="ARBA00007957"/>
    </source>
</evidence>
<evidence type="ECO:0000256" key="3">
    <source>
        <dbReference type="ARBA" id="ARBA00022833"/>
    </source>
</evidence>
<reference evidence="11 12" key="1">
    <citation type="submission" date="2014-01" db="EMBL/GenBank/DDBJ databases">
        <title>Interspecies Systems Biology Uncovers Metabolites Affecting C. elegans Gene Expression and Life History Traits.</title>
        <authorList>
            <person name="Watson E."/>
            <person name="Macneil L.T."/>
            <person name="Ritter A.D."/>
            <person name="Yilmaz L.S."/>
            <person name="Rosebrock A.P."/>
            <person name="Caudy A.A."/>
            <person name="Walhout A.J."/>
        </authorList>
    </citation>
    <scope>NUCLEOTIDE SEQUENCE [LARGE SCALE GENOMIC DNA]</scope>
    <source>
        <strain evidence="11 12">DA1877</strain>
    </source>
</reference>
<feature type="compositionally biased region" description="Polar residues" evidence="10">
    <location>
        <begin position="1"/>
        <end position="20"/>
    </location>
</feature>
<keyword evidence="4 9" id="KW-0805">Transcription regulation</keyword>
<evidence type="ECO:0000256" key="5">
    <source>
        <dbReference type="ARBA" id="ARBA00023125"/>
    </source>
</evidence>
<comment type="similarity">
    <text evidence="1 9">Belongs to the Fur family.</text>
</comment>
<keyword evidence="7 9" id="KW-0479">Metal-binding</keyword>
<dbReference type="Proteomes" id="UP000020766">
    <property type="component" value="Unassembled WGS sequence"/>
</dbReference>
<keyword evidence="12" id="KW-1185">Reference proteome</keyword>
<feature type="binding site" evidence="7">
    <location>
        <position position="88"/>
    </location>
    <ligand>
        <name>Zn(2+)</name>
        <dbReference type="ChEBI" id="CHEBI:29105"/>
    </ligand>
</feature>
<comment type="cofactor">
    <cofactor evidence="8">
        <name>Mn(2+)</name>
        <dbReference type="ChEBI" id="CHEBI:29035"/>
    </cofactor>
    <cofactor evidence="8">
        <name>Fe(2+)</name>
        <dbReference type="ChEBI" id="CHEBI:29033"/>
    </cofactor>
    <text evidence="8">Binds 1 Mn(2+) or Fe(2+) ion per subunit.</text>
</comment>
<protein>
    <recommendedName>
        <fullName evidence="9">Ferric uptake regulation protein</fullName>
    </recommendedName>
</protein>
<gene>
    <name evidence="9" type="primary">fur</name>
    <name evidence="11" type="ORF">AX13_15415</name>
</gene>
<comment type="cofactor">
    <cofactor evidence="7">
        <name>Zn(2+)</name>
        <dbReference type="ChEBI" id="CHEBI:29105"/>
    </cofactor>
    <text evidence="7">Binds 1 zinc ion per subunit.</text>
</comment>
<dbReference type="GO" id="GO:0003700">
    <property type="term" value="F:DNA-binding transcription factor activity"/>
    <property type="evidence" value="ECO:0007669"/>
    <property type="project" value="UniProtKB-UniRule"/>
</dbReference>
<evidence type="ECO:0000256" key="9">
    <source>
        <dbReference type="RuleBase" id="RU364037"/>
    </source>
</evidence>
<dbReference type="EMBL" id="JBOK01000006">
    <property type="protein sequence ID" value="EXU80648.1"/>
    <property type="molecule type" value="Genomic_DNA"/>
</dbReference>
<name>A0A014NME3_9BURK</name>
<evidence type="ECO:0000256" key="10">
    <source>
        <dbReference type="SAM" id="MobiDB-lite"/>
    </source>
</evidence>
<proteinExistence type="inferred from homology"/>
<dbReference type="PANTHER" id="PTHR33202">
    <property type="entry name" value="ZINC UPTAKE REGULATION PROTEIN"/>
    <property type="match status" value="1"/>
</dbReference>
<feature type="binding site" evidence="7">
    <location>
        <position position="125"/>
    </location>
    <ligand>
        <name>Zn(2+)</name>
        <dbReference type="ChEBI" id="CHEBI:29105"/>
    </ligand>
</feature>
<dbReference type="InterPro" id="IPR043135">
    <property type="entry name" value="Fur_C"/>
</dbReference>
<evidence type="ECO:0000256" key="2">
    <source>
        <dbReference type="ARBA" id="ARBA00022491"/>
    </source>
</evidence>
<keyword evidence="8 9" id="KW-0408">Iron</keyword>
<comment type="subunit">
    <text evidence="9">Homodimer.</text>
</comment>
<feature type="region of interest" description="Disordered" evidence="10">
    <location>
        <begin position="1"/>
        <end position="22"/>
    </location>
</feature>
<feature type="binding site" evidence="8">
    <location>
        <position position="79"/>
    </location>
    <ligand>
        <name>Fe cation</name>
        <dbReference type="ChEBI" id="CHEBI:24875"/>
    </ligand>
</feature>
<keyword evidence="9" id="KW-0963">Cytoplasm</keyword>
<feature type="binding site" evidence="7">
    <location>
        <position position="122"/>
    </location>
    <ligand>
        <name>Zn(2+)</name>
        <dbReference type="ChEBI" id="CHEBI:29105"/>
    </ligand>
</feature>
<feature type="binding site" evidence="8">
    <location>
        <position position="114"/>
    </location>
    <ligand>
        <name>Fe cation</name>
        <dbReference type="ChEBI" id="CHEBI:24875"/>
    </ligand>
</feature>
<keyword evidence="3 7" id="KW-0862">Zinc</keyword>
<dbReference type="GO" id="GO:0000976">
    <property type="term" value="F:transcription cis-regulatory region binding"/>
    <property type="evidence" value="ECO:0007669"/>
    <property type="project" value="TreeGrafter"/>
</dbReference>
<comment type="caution">
    <text evidence="11">The sequence shown here is derived from an EMBL/GenBank/DDBJ whole genome shotgun (WGS) entry which is preliminary data.</text>
</comment>
<dbReference type="GO" id="GO:0005737">
    <property type="term" value="C:cytoplasm"/>
    <property type="evidence" value="ECO:0007669"/>
    <property type="project" value="UniProtKB-SubCell"/>
</dbReference>
<dbReference type="GO" id="GO:1900376">
    <property type="term" value="P:regulation of secondary metabolite biosynthetic process"/>
    <property type="evidence" value="ECO:0007669"/>
    <property type="project" value="TreeGrafter"/>
</dbReference>
<keyword evidence="5 9" id="KW-0238">DNA-binding</keyword>
<dbReference type="GO" id="GO:0008270">
    <property type="term" value="F:zinc ion binding"/>
    <property type="evidence" value="ECO:0007669"/>
    <property type="project" value="TreeGrafter"/>
</dbReference>
<keyword evidence="2 9" id="KW-0678">Repressor</keyword>
<dbReference type="PANTHER" id="PTHR33202:SF22">
    <property type="entry name" value="HYDROGEN PEROXIDE SENSITIVE REPRESSOR"/>
    <property type="match status" value="1"/>
</dbReference>
<dbReference type="CDD" id="cd07153">
    <property type="entry name" value="Fur_like"/>
    <property type="match status" value="1"/>
</dbReference>
<keyword evidence="6 9" id="KW-0804">Transcription</keyword>
<evidence type="ECO:0000256" key="6">
    <source>
        <dbReference type="ARBA" id="ARBA00023163"/>
    </source>
</evidence>
<organism evidence="11 12">
    <name type="scientific">Comamonas aquatica DA1877</name>
    <dbReference type="NCBI Taxonomy" id="1457173"/>
    <lineage>
        <taxon>Bacteria</taxon>
        <taxon>Pseudomonadati</taxon>
        <taxon>Pseudomonadota</taxon>
        <taxon>Betaproteobacteria</taxon>
        <taxon>Burkholderiales</taxon>
        <taxon>Comamonadaceae</taxon>
        <taxon>Comamonas</taxon>
    </lineage>
</organism>
<dbReference type="GO" id="GO:0045892">
    <property type="term" value="P:negative regulation of DNA-templated transcription"/>
    <property type="evidence" value="ECO:0007669"/>
    <property type="project" value="TreeGrafter"/>
</dbReference>
<dbReference type="Gene3D" id="3.30.1490.190">
    <property type="match status" value="1"/>
</dbReference>
<dbReference type="InterPro" id="IPR036390">
    <property type="entry name" value="WH_DNA-bd_sf"/>
</dbReference>
<evidence type="ECO:0000256" key="8">
    <source>
        <dbReference type="PIRSR" id="PIRSR602481-2"/>
    </source>
</evidence>
<evidence type="ECO:0000313" key="12">
    <source>
        <dbReference type="Proteomes" id="UP000020766"/>
    </source>
</evidence>
<dbReference type="STRING" id="225991.MA05_03910"/>
<dbReference type="SUPFAM" id="SSF46785">
    <property type="entry name" value="Winged helix' DNA-binding domain"/>
    <property type="match status" value="1"/>
</dbReference>
<evidence type="ECO:0000256" key="7">
    <source>
        <dbReference type="PIRSR" id="PIRSR602481-1"/>
    </source>
</evidence>
<accession>A0A014NME3</accession>
<dbReference type="PATRIC" id="fig|1457173.3.peg.1339"/>
<feature type="binding site" evidence="7">
    <location>
        <position position="85"/>
    </location>
    <ligand>
        <name>Zn(2+)</name>
        <dbReference type="ChEBI" id="CHEBI:29105"/>
    </ligand>
</feature>
<comment type="subcellular location">
    <subcellularLocation>
        <location evidence="9">Cytoplasm</location>
    </subcellularLocation>
</comment>
<dbReference type="Gene3D" id="1.10.10.10">
    <property type="entry name" value="Winged helix-like DNA-binding domain superfamily/Winged helix DNA-binding domain"/>
    <property type="match status" value="1"/>
</dbReference>
<dbReference type="InterPro" id="IPR036388">
    <property type="entry name" value="WH-like_DNA-bd_sf"/>
</dbReference>
<dbReference type="Pfam" id="PF01475">
    <property type="entry name" value="FUR"/>
    <property type="match status" value="1"/>
</dbReference>
<dbReference type="InterPro" id="IPR002481">
    <property type="entry name" value="FUR"/>
</dbReference>
<sequence length="130" mass="14209">MNSSMQRSTKQRTAIQQAMTQADRPLAPQEVLELAQATLPGLGIATVYRALKAMAEEGLLREVHLPGRSPMYEVAHHGHHHHFQCRVCARVFDVHACPGDLASLAPPGFEVDSHEITLYGRCSDCAAQPA</sequence>
<dbReference type="AlphaFoldDB" id="A0A014NME3"/>
<evidence type="ECO:0000313" key="11">
    <source>
        <dbReference type="EMBL" id="EXU80648.1"/>
    </source>
</evidence>
<evidence type="ECO:0000256" key="4">
    <source>
        <dbReference type="ARBA" id="ARBA00023015"/>
    </source>
</evidence>